<dbReference type="Gene3D" id="1.20.1540.10">
    <property type="entry name" value="Rhomboid-like"/>
    <property type="match status" value="1"/>
</dbReference>
<comment type="similarity">
    <text evidence="2">Belongs to the peptidase S54 family.</text>
</comment>
<keyword evidence="5 7" id="KW-1133">Transmembrane helix</keyword>
<feature type="domain" description="Peptidase S54 rhomboid" evidence="8">
    <location>
        <begin position="132"/>
        <end position="263"/>
    </location>
</feature>
<dbReference type="GO" id="GO:0004252">
    <property type="term" value="F:serine-type endopeptidase activity"/>
    <property type="evidence" value="ECO:0007669"/>
    <property type="project" value="InterPro"/>
</dbReference>
<feature type="transmembrane region" description="Helical" evidence="7">
    <location>
        <begin position="247"/>
        <end position="265"/>
    </location>
</feature>
<dbReference type="RefSeq" id="WP_073495141.1">
    <property type="nucleotide sequence ID" value="NZ_MPOH02000017.1"/>
</dbReference>
<feature type="transmembrane region" description="Helical" evidence="7">
    <location>
        <begin position="85"/>
        <end position="104"/>
    </location>
</feature>
<dbReference type="SUPFAM" id="SSF144091">
    <property type="entry name" value="Rhomboid-like"/>
    <property type="match status" value="1"/>
</dbReference>
<evidence type="ECO:0000256" key="4">
    <source>
        <dbReference type="ARBA" id="ARBA00022801"/>
    </source>
</evidence>
<evidence type="ECO:0000313" key="10">
    <source>
        <dbReference type="Proteomes" id="UP000184286"/>
    </source>
</evidence>
<feature type="transmembrane region" description="Helical" evidence="7">
    <location>
        <begin position="173"/>
        <end position="191"/>
    </location>
</feature>
<evidence type="ECO:0000259" key="8">
    <source>
        <dbReference type="Pfam" id="PF01694"/>
    </source>
</evidence>
<feature type="transmembrane region" description="Helical" evidence="7">
    <location>
        <begin position="197"/>
        <end position="216"/>
    </location>
</feature>
<comment type="caution">
    <text evidence="9">The sequence shown here is derived from an EMBL/GenBank/DDBJ whole genome shotgun (WGS) entry which is preliminary data.</text>
</comment>
<evidence type="ECO:0000313" key="9">
    <source>
        <dbReference type="EMBL" id="OQD53325.1"/>
    </source>
</evidence>
<feature type="transmembrane region" description="Helical" evidence="7">
    <location>
        <begin position="272"/>
        <end position="291"/>
    </location>
</feature>
<dbReference type="PANTHER" id="PTHR43731:SF14">
    <property type="entry name" value="PRESENILIN-ASSOCIATED RHOMBOID-LIKE PROTEIN, MITOCHONDRIAL"/>
    <property type="match status" value="1"/>
</dbReference>
<dbReference type="EMBL" id="MPOH02000017">
    <property type="protein sequence ID" value="OQD53325.1"/>
    <property type="molecule type" value="Genomic_DNA"/>
</dbReference>
<gene>
    <name evidence="9" type="ORF">BM536_027890</name>
</gene>
<dbReference type="OrthoDB" id="9807874at2"/>
<keyword evidence="3 7" id="KW-0812">Transmembrane</keyword>
<dbReference type="PANTHER" id="PTHR43731">
    <property type="entry name" value="RHOMBOID PROTEASE"/>
    <property type="match status" value="1"/>
</dbReference>
<reference evidence="10" key="1">
    <citation type="submission" date="2016-11" db="EMBL/GenBank/DDBJ databases">
        <authorList>
            <person name="Schniete J.K."/>
            <person name="Salih T."/>
            <person name="Algora Gallardo L."/>
            <person name="Martinez Fernandez S."/>
            <person name="Herron P.R."/>
        </authorList>
    </citation>
    <scope>NUCLEOTIDE SEQUENCE [LARGE SCALE GENOMIC DNA]</scope>
    <source>
        <strain evidence="10">DSM 41896</strain>
    </source>
</reference>
<dbReference type="GO" id="GO:0016020">
    <property type="term" value="C:membrane"/>
    <property type="evidence" value="ECO:0007669"/>
    <property type="project" value="UniProtKB-SubCell"/>
</dbReference>
<evidence type="ECO:0000256" key="6">
    <source>
        <dbReference type="ARBA" id="ARBA00023136"/>
    </source>
</evidence>
<evidence type="ECO:0000256" key="1">
    <source>
        <dbReference type="ARBA" id="ARBA00004141"/>
    </source>
</evidence>
<dbReference type="InterPro" id="IPR050925">
    <property type="entry name" value="Rhomboid_protease_S54"/>
</dbReference>
<proteinExistence type="inferred from homology"/>
<dbReference type="AlphaFoldDB" id="A0A1V6MLT9"/>
<evidence type="ECO:0000256" key="7">
    <source>
        <dbReference type="SAM" id="Phobius"/>
    </source>
</evidence>
<dbReference type="InterPro" id="IPR022764">
    <property type="entry name" value="Peptidase_S54_rhomboid_dom"/>
</dbReference>
<evidence type="ECO:0000256" key="5">
    <source>
        <dbReference type="ARBA" id="ARBA00022989"/>
    </source>
</evidence>
<sequence>MDQAPGSRPDDAQSGVPVCYRHAGRETGVRCTRCERPICPECMVSASVGFQCPECVRGGSGTGHAPEANRPRTLAGGTVEADPHLVTKVLMGLCVAVFVVQMAVGDRFTDRFSLLGLAYVPELGSVQGVAEGQWYRLLTSMFMHLDYFHIFSNMLSLWFIGRYVEEALGRPRYLALYLLSGLSGGALAYLLNEPNAPSLGASGAILGVFGALAVLMRRQRYDMRPVAAMLVITLIITFGWSNISWEAHIGGLVGGAVIGLAMVHAPRDRRSLVQYGTCALVLAAVVVVTLLRTAQLT</sequence>
<keyword evidence="9" id="KW-0645">Protease</keyword>
<evidence type="ECO:0000256" key="3">
    <source>
        <dbReference type="ARBA" id="ARBA00022692"/>
    </source>
</evidence>
<keyword evidence="4" id="KW-0378">Hydrolase</keyword>
<feature type="transmembrane region" description="Helical" evidence="7">
    <location>
        <begin position="141"/>
        <end position="161"/>
    </location>
</feature>
<reference evidence="9 10" key="2">
    <citation type="submission" date="2017-02" db="EMBL/GenBank/DDBJ databases">
        <title>Draft genome sequence of Streptomyces phaeoluteigriseus type strain DSM41896.</title>
        <authorList>
            <person name="Salih T.S."/>
            <person name="Algora Gallardo L."/>
            <person name="Melo Santos T."/>
            <person name="Filgueira Martinez S."/>
            <person name="Herron P.R."/>
        </authorList>
    </citation>
    <scope>NUCLEOTIDE SEQUENCE [LARGE SCALE GENOMIC DNA]</scope>
    <source>
        <strain evidence="9 10">DSM 41896</strain>
    </source>
</reference>
<comment type="subcellular location">
    <subcellularLocation>
        <location evidence="1">Membrane</location>
        <topology evidence="1">Multi-pass membrane protein</topology>
    </subcellularLocation>
</comment>
<dbReference type="GO" id="GO:0006508">
    <property type="term" value="P:proteolysis"/>
    <property type="evidence" value="ECO:0007669"/>
    <property type="project" value="UniProtKB-KW"/>
</dbReference>
<protein>
    <submittedName>
        <fullName evidence="9">Rhomboid family intramembrane serine protease</fullName>
    </submittedName>
</protein>
<evidence type="ECO:0000256" key="2">
    <source>
        <dbReference type="ARBA" id="ARBA00009045"/>
    </source>
</evidence>
<dbReference type="STRING" id="114686.BM536_027890"/>
<feature type="transmembrane region" description="Helical" evidence="7">
    <location>
        <begin position="223"/>
        <end position="241"/>
    </location>
</feature>
<dbReference type="Proteomes" id="UP000184286">
    <property type="component" value="Unassembled WGS sequence"/>
</dbReference>
<organism evidence="9 10">
    <name type="scientific">Streptomyces phaeoluteigriseus</name>
    <dbReference type="NCBI Taxonomy" id="114686"/>
    <lineage>
        <taxon>Bacteria</taxon>
        <taxon>Bacillati</taxon>
        <taxon>Actinomycetota</taxon>
        <taxon>Actinomycetes</taxon>
        <taxon>Kitasatosporales</taxon>
        <taxon>Streptomycetaceae</taxon>
        <taxon>Streptomyces</taxon>
        <taxon>Streptomyces aurantiacus group</taxon>
    </lineage>
</organism>
<dbReference type="InterPro" id="IPR035952">
    <property type="entry name" value="Rhomboid-like_sf"/>
</dbReference>
<accession>A0A1V6MLT9</accession>
<dbReference type="Pfam" id="PF01694">
    <property type="entry name" value="Rhomboid"/>
    <property type="match status" value="1"/>
</dbReference>
<keyword evidence="6 7" id="KW-0472">Membrane</keyword>
<name>A0A1V6MLT9_9ACTN</name>